<dbReference type="GO" id="GO:0019086">
    <property type="term" value="P:late viral transcription"/>
    <property type="evidence" value="ECO:0007669"/>
    <property type="project" value="UniProtKB-UniRule"/>
</dbReference>
<evidence type="ECO:0000313" key="4">
    <source>
        <dbReference type="EMBL" id="AOV57658.1"/>
    </source>
</evidence>
<gene>
    <name evidence="5" type="ORF">C030809_153</name>
    <name evidence="7" type="ORF">C290910_153</name>
    <name evidence="4" type="ORF">N170310_153</name>
    <name evidence="3" type="ORF">N330309_153</name>
    <name evidence="6" type="ORF">S170810_153</name>
    <name evidence="2" type="ORF">SXBG_00180</name>
</gene>
<dbReference type="KEGG" id="vg:15009601"/>
<dbReference type="EMBL" id="KU686193">
    <property type="protein sequence ID" value="AOV57658.1"/>
    <property type="molecule type" value="Genomic_DNA"/>
</dbReference>
<dbReference type="InterPro" id="IPR046386">
    <property type="entry name" value="T4_sigma-like_factor"/>
</dbReference>
<dbReference type="GO" id="GO:0016779">
    <property type="term" value="F:nucleotidyltransferase activity"/>
    <property type="evidence" value="ECO:0007669"/>
    <property type="project" value="UniProtKB-KW"/>
</dbReference>
<keyword evidence="1" id="KW-0805">Transcription regulation</keyword>
<keyword evidence="8" id="KW-1185">Reference proteome</keyword>
<dbReference type="Proteomes" id="UP000241265">
    <property type="component" value="Genome"/>
</dbReference>
<keyword evidence="1" id="KW-0731">Sigma factor</keyword>
<dbReference type="EMBL" id="HQ634177">
    <property type="protein sequence ID" value="AGH26915.1"/>
    <property type="molecule type" value="Genomic_DNA"/>
</dbReference>
<comment type="subunit">
    <text evidence="1">Interacts with the host RNA polymerase catalytic core formed by RpoA, RpoB, RpoC and RpoZ to form the RNAP-gp55 holoenzyme. Part of the transcription activation complex containing host RNAP, the viral RNA polymerase sigma-like factor, the late transcription coactivator, and the sliding clamp. Interacts with the terminase large subunit; this interaction may load the terminase onto DNA for packaging.</text>
</comment>
<evidence type="ECO:0000313" key="6">
    <source>
        <dbReference type="EMBL" id="AOV58158.1"/>
    </source>
</evidence>
<sequence>MKKTRTKTEYYVNNKEFLAAVILLRDFFLDGERLGHKSYLESIRYYRTHRDRRTTVKFKRCYEYLGDCFSKIATHLSYKPNFVNYMFREDMICDGVENCIQYILNFDPEKSSNPFAYFTQIIYYAFLRRIQKEKRQLEIKSKILEKSGHQEIMHTDTYDGDMAGMNASYSDMGSIKENIETRMNR</sequence>
<dbReference type="GO" id="GO:0003677">
    <property type="term" value="F:DNA binding"/>
    <property type="evidence" value="ECO:0007669"/>
    <property type="project" value="UniProtKB-UniRule"/>
</dbReference>
<keyword evidence="1" id="KW-1195">Viral transcription</keyword>
<keyword evidence="1" id="KW-0945">Host-virus interaction</keyword>
<dbReference type="HAMAP" id="MF_04164">
    <property type="entry name" value="T4_Sigma_like_factor"/>
    <property type="match status" value="1"/>
</dbReference>
<keyword evidence="1" id="KW-0804">Transcription</keyword>
<dbReference type="Proteomes" id="UP000203521">
    <property type="component" value="Segment"/>
</dbReference>
<dbReference type="EMBL" id="KU686194">
    <property type="protein sequence ID" value="AOV57908.1"/>
    <property type="molecule type" value="Genomic_DNA"/>
</dbReference>
<feature type="site" description="Interaction with host RNAP" evidence="1">
    <location>
        <position position="90"/>
    </location>
</feature>
<protein>
    <recommendedName>
        <fullName evidence="1">RNA polymerase sigma-like factor</fullName>
    </recommendedName>
    <alternativeName>
        <fullName evidence="1">Promoter specificity factor</fullName>
    </alternativeName>
</protein>
<comment type="function">
    <text evidence="1">Plays a role in the transcription of the viral late genes by acting as a late promoter recognition subunit. Associates with host RNA polymerase (RNAP) core and thus replaces the host sigma-70/rpoD subunit in the complex. May also play a role in DNA packaging by interacting with the terminase subunit gp17.</text>
</comment>
<feature type="site" description="Interaction with host RNAP" evidence="1">
    <location>
        <position position="97"/>
    </location>
</feature>
<evidence type="ECO:0000256" key="1">
    <source>
        <dbReference type="HAMAP-Rule" id="MF_04164"/>
    </source>
</evidence>
<reference evidence="2 8" key="1">
    <citation type="submission" date="2010-11" db="EMBL/GenBank/DDBJ databases">
        <title>The Genome Sequence of Synechococcus phage S-CAM1 0208SB26.</title>
        <authorList>
            <consortium name="The Broad Institute Genome Sequencing Platform"/>
            <person name="Henn M.R."/>
            <person name="Martiny J."/>
            <person name="Weihe C."/>
            <person name="Levin J."/>
            <person name="Malboeuf C."/>
            <person name="Casali M."/>
            <person name="Russ C."/>
            <person name="Lennon N."/>
            <person name="Chapman S.B."/>
            <person name="Erlich R."/>
            <person name="Young S.K."/>
            <person name="Yandava C."/>
            <person name="Zeng Q."/>
            <person name="Alvarado L."/>
            <person name="Anderson S."/>
            <person name="Berlin A."/>
            <person name="Chen Z."/>
            <person name="Freedman E."/>
            <person name="Gellesch M."/>
            <person name="Goldberg J."/>
            <person name="Green L."/>
            <person name="Griggs A."/>
            <person name="Gujja S."/>
            <person name="Heilman E.R."/>
            <person name="Heiman D."/>
            <person name="Hollinger A."/>
            <person name="Howarth C."/>
            <person name="Larson L."/>
            <person name="Mehta T."/>
            <person name="Pearson M."/>
            <person name="Roberts A."/>
            <person name="Ryan E."/>
            <person name="Saif S."/>
            <person name="Shea T."/>
            <person name="Shenoy N."/>
            <person name="Sisk P."/>
            <person name="Stolte C."/>
            <person name="Sykes S."/>
            <person name="White J."/>
            <person name="Haas B."/>
            <person name="Nusbaum C."/>
            <person name="Birren B."/>
        </authorList>
    </citation>
    <scope>NUCLEOTIDE SEQUENCE [LARGE SCALE GENOMIC DNA]</scope>
    <source>
        <strain evidence="2 8">S-CAM1</strain>
    </source>
</reference>
<keyword evidence="1" id="KW-0808">Transferase</keyword>
<evidence type="ECO:0000313" key="9">
    <source>
        <dbReference type="Proteomes" id="UP000240287"/>
    </source>
</evidence>
<feature type="DNA-binding region" evidence="1">
    <location>
        <position position="134"/>
    </location>
</feature>
<dbReference type="Proteomes" id="UP000241591">
    <property type="component" value="Segment"/>
</dbReference>
<comment type="caution">
    <text evidence="1">Lacks conserved residue(s) required for the propagation of feature annotation.</text>
</comment>
<dbReference type="Proteomes" id="UP000241494">
    <property type="component" value="Segment"/>
</dbReference>
<proteinExistence type="inferred from homology"/>
<accession>M4QS59</accession>
<dbReference type="RefSeq" id="YP_007673093.1">
    <property type="nucleotide sequence ID" value="NC_020837.1"/>
</dbReference>
<comment type="similarity">
    <text evidence="1">Belongs to the Tevenvirinae RNA polymerase sigma-like factor family.</text>
</comment>
<evidence type="ECO:0000313" key="8">
    <source>
        <dbReference type="Proteomes" id="UP000203521"/>
    </source>
</evidence>
<evidence type="ECO:0000313" key="2">
    <source>
        <dbReference type="EMBL" id="AGH26915.1"/>
    </source>
</evidence>
<feature type="site" description="Interaction with host RNAP" evidence="1">
    <location>
        <position position="94"/>
    </location>
</feature>
<name>M4QS59_9CAUD</name>
<reference evidence="9 10" key="2">
    <citation type="journal article" date="2016" name="Virology">
        <title>The genomic content and context of auxiliary metabolic genes in marine cyanomyoviruses.</title>
        <authorList>
            <person name="Crummett L.T."/>
            <person name="Puxty R.J."/>
            <person name="Weihe C."/>
            <person name="Marston M.F."/>
            <person name="Martiny J.B."/>
        </authorList>
    </citation>
    <scope>NUCLEOTIDE SEQUENCE [LARGE SCALE GENOMIC DNA]</scope>
    <source>
        <strain evidence="3">0309SB33</strain>
        <strain evidence="4">0310NB17</strain>
        <strain evidence="5">0809CC03</strain>
        <strain evidence="6">0810SB17</strain>
        <strain evidence="7">0910CC29</strain>
    </source>
</reference>
<organism evidence="2 8">
    <name type="scientific">Synechococcus phage S-CAM1</name>
    <dbReference type="NCBI Taxonomy" id="754037"/>
    <lineage>
        <taxon>Viruses</taxon>
        <taxon>Duplodnaviria</taxon>
        <taxon>Heunggongvirae</taxon>
        <taxon>Uroviricota</taxon>
        <taxon>Caudoviricetes</taxon>
        <taxon>Pantevenvirales</taxon>
        <taxon>Kyanoviridae</taxon>
        <taxon>Anaposvirus</taxon>
        <taxon>Anaposvirus socalone</taxon>
    </lineage>
</organism>
<evidence type="ECO:0000313" key="3">
    <source>
        <dbReference type="EMBL" id="AOV57408.1"/>
    </source>
</evidence>
<keyword evidence="1" id="KW-0548">Nucleotidyltransferase</keyword>
<dbReference type="EMBL" id="KU686195">
    <property type="protein sequence ID" value="AOV58158.1"/>
    <property type="molecule type" value="Genomic_DNA"/>
</dbReference>
<dbReference type="Proteomes" id="UP000241610">
    <property type="component" value="Segment"/>
</dbReference>
<evidence type="ECO:0000313" key="10">
    <source>
        <dbReference type="Proteomes" id="UP000241265"/>
    </source>
</evidence>
<keyword evidence="1" id="KW-0238">DNA-binding</keyword>
<dbReference type="Proteomes" id="UP000240287">
    <property type="component" value="Genome"/>
</dbReference>
<dbReference type="OrthoDB" id="11446at10239"/>
<evidence type="ECO:0000313" key="5">
    <source>
        <dbReference type="EMBL" id="AOV57908.1"/>
    </source>
</evidence>
<dbReference type="GeneID" id="15009601"/>
<evidence type="ECO:0000313" key="7">
    <source>
        <dbReference type="EMBL" id="AOV58408.1"/>
    </source>
</evidence>
<dbReference type="GO" id="GO:0016987">
    <property type="term" value="F:sigma factor activity"/>
    <property type="evidence" value="ECO:0007669"/>
    <property type="project" value="UniProtKB-UniRule"/>
</dbReference>
<dbReference type="EMBL" id="KU686196">
    <property type="protein sequence ID" value="AOV58408.1"/>
    <property type="molecule type" value="Genomic_DNA"/>
</dbReference>
<dbReference type="EMBL" id="KU686192">
    <property type="protein sequence ID" value="AOV57408.1"/>
    <property type="molecule type" value="Genomic_DNA"/>
</dbReference>